<dbReference type="Proteomes" id="UP001446871">
    <property type="component" value="Unassembled WGS sequence"/>
</dbReference>
<gene>
    <name evidence="3" type="ORF">PG996_008749</name>
</gene>
<evidence type="ECO:0000256" key="1">
    <source>
        <dbReference type="SAM" id="MobiDB-lite"/>
    </source>
</evidence>
<dbReference type="InterPro" id="IPR003959">
    <property type="entry name" value="ATPase_AAA_core"/>
</dbReference>
<feature type="domain" description="AAA+ ATPase" evidence="2">
    <location>
        <begin position="702"/>
        <end position="829"/>
    </location>
</feature>
<name>A0ABR1UYW3_9PEZI</name>
<evidence type="ECO:0000313" key="3">
    <source>
        <dbReference type="EMBL" id="KAK8064097.1"/>
    </source>
</evidence>
<evidence type="ECO:0000313" key="4">
    <source>
        <dbReference type="Proteomes" id="UP001446871"/>
    </source>
</evidence>
<dbReference type="CDD" id="cd19481">
    <property type="entry name" value="RecA-like_protease"/>
    <property type="match status" value="1"/>
</dbReference>
<comment type="caution">
    <text evidence="3">The sequence shown here is derived from an EMBL/GenBank/DDBJ whole genome shotgun (WGS) entry which is preliminary data.</text>
</comment>
<evidence type="ECO:0000259" key="2">
    <source>
        <dbReference type="SMART" id="SM00382"/>
    </source>
</evidence>
<proteinExistence type="predicted"/>
<dbReference type="Pfam" id="PF00004">
    <property type="entry name" value="AAA"/>
    <property type="match status" value="1"/>
</dbReference>
<organism evidence="3 4">
    <name type="scientific">Apiospora saccharicola</name>
    <dbReference type="NCBI Taxonomy" id="335842"/>
    <lineage>
        <taxon>Eukaryota</taxon>
        <taxon>Fungi</taxon>
        <taxon>Dikarya</taxon>
        <taxon>Ascomycota</taxon>
        <taxon>Pezizomycotina</taxon>
        <taxon>Sordariomycetes</taxon>
        <taxon>Xylariomycetidae</taxon>
        <taxon>Amphisphaeriales</taxon>
        <taxon>Apiosporaceae</taxon>
        <taxon>Apiospora</taxon>
    </lineage>
</organism>
<dbReference type="InterPro" id="IPR027417">
    <property type="entry name" value="P-loop_NTPase"/>
</dbReference>
<sequence>MAEETTNEGGLVPPTPLSEGALATLQQTLVAKEQAGGPSAHTASERYLKLQEAHNKLHEAHNGTEERLNQFERRLKKVVSSVSSNSERFDLEDDYQLGYEERTIPETRDMNFEQFKNRYGDQDGKDCIEVLIAGSDFGEQVRQELRRRGELDENDRKRRVDYDDTEEVIIQRVRIQSPALLFLLCKVLDHPDLEWKGQNRTTFYRPFAWFVYAHDKMKEELRKLEVYWSSESTSLTEEIQKETVEGTIARLRRSFPDEITSVKATFAAGTKHVPNTTNEAQPPRLKSLSQRIDEHLLQKALLENYHTFLELKCYIEFVESRIIPDTRRYENPESSEARMVRYQDLWFLFPPGELIVRTRDSIHIPAGNEYRSTIRIGRCYKKEKPDATSTHDWSQPEYLACQTRKPSTLFKEFVLTYYTIGYNGEEFGATTCYASFPFFEGFQEVSSLPAYPLRFHKDSEDIRKTFKEQGMQFKEAVDSRHMAYCGWSRPWFDTQYTRQLRAPDAEGGQTKQQDRSARPIIQNSTYIESDVIVDVKEAIRISVDTYVATGPLASMIPQMRTCQDRIEIIRWRDQKRTEKLSLVQDCTQSIDGVSFLEAIDMRKTDPYAKPHKDPTFTPDDFLLLPNRVYAYALRERKFFNADVRYLRRLQSEGDAFESLKINPKHILIVQAVVASHFQRKEMEERPEFINMMDQDLIRGKGRGLVILLHGAPGVGKTATAEAVALNFNRPLFVITCGDLGFTPQGVESSLSEIFRHAHLWNCILLLDEADVFLSQREGNDLQRNALVSVFLRVLEYYNGILFLTTNRVGTLDEAFKSRVHLSLYYPALGREQTQQIIRMNLDRLRAIEKQRAKITGQKPLFIEETDICNFSTKHYDKHHANEGAGRWNGRQIRNAVQIAASLAWYDRKTSKEPGAEDLPPILDARHFETVEATMTLFEGYMAKAKGGDDASIAEMRGDRYDRFKTPESNSWEANQPPGTRPDVFRPDDSHGHSGYHPYPSRHRTPQQSSRPQQRASDASGTSDFCATGSPYTRPSARSHQQNPPPQQYQGHAHSGFGAQTQQRTPLTPSPSFSSTTPDQRPRMASGGAGMQGYPEAHMPYQTGPRESYGSSEAVYGVEQQQTGCYERDGSAPRQAHPASSHAFSYPGADMSYMSQGGMNPAQGQSNQWPGTQSAHG</sequence>
<accession>A0ABR1UYW3</accession>
<feature type="compositionally biased region" description="Polar residues" evidence="1">
    <location>
        <begin position="966"/>
        <end position="977"/>
    </location>
</feature>
<protein>
    <recommendedName>
        <fullName evidence="2">AAA+ ATPase domain-containing protein</fullName>
    </recommendedName>
</protein>
<dbReference type="InterPro" id="IPR056599">
    <property type="entry name" value="AAA_lid_fung"/>
</dbReference>
<feature type="compositionally biased region" description="Polar residues" evidence="1">
    <location>
        <begin position="1018"/>
        <end position="1041"/>
    </location>
</feature>
<feature type="region of interest" description="Disordered" evidence="1">
    <location>
        <begin position="963"/>
        <end position="1176"/>
    </location>
</feature>
<keyword evidence="4" id="KW-1185">Reference proteome</keyword>
<dbReference type="SMART" id="SM00382">
    <property type="entry name" value="AAA"/>
    <property type="match status" value="1"/>
</dbReference>
<dbReference type="Gene3D" id="3.40.50.300">
    <property type="entry name" value="P-loop containing nucleotide triphosphate hydrolases"/>
    <property type="match status" value="1"/>
</dbReference>
<dbReference type="Pfam" id="PF22942">
    <property type="entry name" value="DUF7025"/>
    <property type="match status" value="1"/>
</dbReference>
<dbReference type="InterPro" id="IPR003593">
    <property type="entry name" value="AAA+_ATPase"/>
</dbReference>
<dbReference type="InterPro" id="IPR054289">
    <property type="entry name" value="DUF7025"/>
</dbReference>
<dbReference type="EMBL" id="JAQQWM010000005">
    <property type="protein sequence ID" value="KAK8064097.1"/>
    <property type="molecule type" value="Genomic_DNA"/>
</dbReference>
<feature type="compositionally biased region" description="Low complexity" evidence="1">
    <location>
        <begin position="1005"/>
        <end position="1016"/>
    </location>
</feature>
<feature type="compositionally biased region" description="Low complexity" evidence="1">
    <location>
        <begin position="1064"/>
        <end position="1077"/>
    </location>
</feature>
<dbReference type="PANTHER" id="PTHR46411:SF3">
    <property type="entry name" value="AAA+ ATPASE DOMAIN-CONTAINING PROTEIN"/>
    <property type="match status" value="1"/>
</dbReference>
<reference evidence="3 4" key="1">
    <citation type="submission" date="2023-01" db="EMBL/GenBank/DDBJ databases">
        <title>Analysis of 21 Apiospora genomes using comparative genomics revels a genus with tremendous synthesis potential of carbohydrate active enzymes and secondary metabolites.</title>
        <authorList>
            <person name="Sorensen T."/>
        </authorList>
    </citation>
    <scope>NUCLEOTIDE SEQUENCE [LARGE SCALE GENOMIC DNA]</scope>
    <source>
        <strain evidence="3 4">CBS 83171</strain>
    </source>
</reference>
<feature type="compositionally biased region" description="Polar residues" evidence="1">
    <location>
        <begin position="1152"/>
        <end position="1176"/>
    </location>
</feature>
<feature type="compositionally biased region" description="Basic and acidic residues" evidence="1">
    <location>
        <begin position="982"/>
        <end position="991"/>
    </location>
</feature>
<dbReference type="Pfam" id="PF23232">
    <property type="entry name" value="AAA_lid_13"/>
    <property type="match status" value="1"/>
</dbReference>
<dbReference type="PANTHER" id="PTHR46411">
    <property type="entry name" value="FAMILY ATPASE, PUTATIVE-RELATED"/>
    <property type="match status" value="1"/>
</dbReference>
<dbReference type="SUPFAM" id="SSF52540">
    <property type="entry name" value="P-loop containing nucleoside triphosphate hydrolases"/>
    <property type="match status" value="1"/>
</dbReference>